<evidence type="ECO:0000256" key="4">
    <source>
        <dbReference type="ARBA" id="ARBA00022723"/>
    </source>
</evidence>
<evidence type="ECO:0000256" key="7">
    <source>
        <dbReference type="ARBA" id="ARBA00022833"/>
    </source>
</evidence>
<evidence type="ECO:0000256" key="1">
    <source>
        <dbReference type="ARBA" id="ARBA00004123"/>
    </source>
</evidence>
<keyword evidence="6" id="KW-0863">Zinc-finger</keyword>
<evidence type="ECO:0000256" key="5">
    <source>
        <dbReference type="ARBA" id="ARBA00022737"/>
    </source>
</evidence>
<dbReference type="eggNOG" id="KOG1995">
    <property type="taxonomic scope" value="Eukaryota"/>
</dbReference>
<dbReference type="InterPro" id="IPR017337">
    <property type="entry name" value="ZRANB2"/>
</dbReference>
<accession>T1IEV8</accession>
<dbReference type="InParanoid" id="T1IEV8"/>
<dbReference type="GO" id="GO:0003723">
    <property type="term" value="F:RNA binding"/>
    <property type="evidence" value="ECO:0007669"/>
    <property type="project" value="UniProtKB-KW"/>
</dbReference>
<dbReference type="GO" id="GO:0001530">
    <property type="term" value="F:lipopolysaccharide binding"/>
    <property type="evidence" value="ECO:0007669"/>
    <property type="project" value="TreeGrafter"/>
</dbReference>
<dbReference type="VEuPathDB" id="VectorBase:RPRC014827"/>
<keyword evidence="9" id="KW-0539">Nucleus</keyword>
<keyword evidence="8" id="KW-0694">RNA-binding</keyword>
<dbReference type="Gene3D" id="4.10.1060.10">
    <property type="entry name" value="Zinc finger, RanBP2-type"/>
    <property type="match status" value="1"/>
</dbReference>
<evidence type="ECO:0000256" key="3">
    <source>
        <dbReference type="ARBA" id="ARBA00022553"/>
    </source>
</evidence>
<dbReference type="GO" id="GO:0008270">
    <property type="term" value="F:zinc ion binding"/>
    <property type="evidence" value="ECO:0007669"/>
    <property type="project" value="UniProtKB-KW"/>
</dbReference>
<reference evidence="11" key="1">
    <citation type="submission" date="2015-05" db="UniProtKB">
        <authorList>
            <consortium name="EnsemblMetazoa"/>
        </authorList>
    </citation>
    <scope>IDENTIFICATION</scope>
</reference>
<dbReference type="GO" id="GO:0005634">
    <property type="term" value="C:nucleus"/>
    <property type="evidence" value="ECO:0007669"/>
    <property type="project" value="UniProtKB-SubCell"/>
</dbReference>
<keyword evidence="4" id="KW-0479">Metal-binding</keyword>
<keyword evidence="3" id="KW-0597">Phosphoprotein</keyword>
<dbReference type="PANTHER" id="PTHR12999">
    <property type="entry name" value="ZINC FINGER RAN-BINDING DOMAIN-CONTAINING PROTEIN 2 ZRANB2-RELATED"/>
    <property type="match status" value="1"/>
</dbReference>
<dbReference type="Proteomes" id="UP000015103">
    <property type="component" value="Unassembled WGS sequence"/>
</dbReference>
<dbReference type="GO" id="GO:0006396">
    <property type="term" value="P:RNA processing"/>
    <property type="evidence" value="ECO:0007669"/>
    <property type="project" value="InterPro"/>
</dbReference>
<dbReference type="AlphaFoldDB" id="T1IEV8"/>
<dbReference type="PROSITE" id="PS50199">
    <property type="entry name" value="ZF_RANBP2_2"/>
    <property type="match status" value="2"/>
</dbReference>
<dbReference type="FunFam" id="4.10.1060.10:FF:000004">
    <property type="entry name" value="Zinc finger Ran-binding domain-containing protein 2"/>
    <property type="match status" value="1"/>
</dbReference>
<evidence type="ECO:0000256" key="2">
    <source>
        <dbReference type="ARBA" id="ARBA00017543"/>
    </source>
</evidence>
<comment type="subcellular location">
    <subcellularLocation>
        <location evidence="1">Nucleus</location>
    </subcellularLocation>
</comment>
<sequence length="180" mass="20614">MSNLRRRFSKRDTSWVCKRTNCGIENDKDRILCRSCGKSKKTTYRVGRDLAQSSGGLFSPTDWICKSCGNINWAKRISCNLCNKSRDDLLDEIRTGAGGGYNERDIVEYVKNSDSDNEYDEYGRIKKRKKLGKNANYQRIKQESLRDDDDDDMDSQSSAEDVDKYDLSAFLKSEQTAEGL</sequence>
<evidence type="ECO:0000256" key="9">
    <source>
        <dbReference type="ARBA" id="ARBA00023242"/>
    </source>
</evidence>
<keyword evidence="12" id="KW-1185">Reference proteome</keyword>
<evidence type="ECO:0000256" key="6">
    <source>
        <dbReference type="ARBA" id="ARBA00022771"/>
    </source>
</evidence>
<name>T1IEV8_RHOPR</name>
<comment type="similarity">
    <text evidence="10">Belongs to the ZRANB2 family.</text>
</comment>
<dbReference type="InterPro" id="IPR001876">
    <property type="entry name" value="Znf_RanBP2"/>
</dbReference>
<evidence type="ECO:0000313" key="11">
    <source>
        <dbReference type="EnsemblMetazoa" id="RPRC014827-PA"/>
    </source>
</evidence>
<dbReference type="InterPro" id="IPR036443">
    <property type="entry name" value="Znf_RanBP2_sf"/>
</dbReference>
<keyword evidence="5" id="KW-0677">Repeat</keyword>
<evidence type="ECO:0000256" key="10">
    <source>
        <dbReference type="ARBA" id="ARBA00025731"/>
    </source>
</evidence>
<dbReference type="SMART" id="SM00547">
    <property type="entry name" value="ZnF_RBZ"/>
    <property type="match status" value="2"/>
</dbReference>
<dbReference type="STRING" id="13249.T1IEV8"/>
<dbReference type="SUPFAM" id="SSF90209">
    <property type="entry name" value="Ran binding protein zinc finger-like"/>
    <property type="match status" value="2"/>
</dbReference>
<proteinExistence type="inferred from homology"/>
<keyword evidence="7" id="KW-0862">Zinc</keyword>
<evidence type="ECO:0000256" key="8">
    <source>
        <dbReference type="ARBA" id="ARBA00022884"/>
    </source>
</evidence>
<dbReference type="OMA" id="DSQCANV"/>
<dbReference type="PANTHER" id="PTHR12999:SF17">
    <property type="entry name" value="ZINC FINGER RAN-BINDING DOMAIN-CONTAINING PROTEIN 2"/>
    <property type="match status" value="1"/>
</dbReference>
<protein>
    <recommendedName>
        <fullName evidence="2">Zinc finger Ran-binding domain-containing protein 2</fullName>
    </recommendedName>
</protein>
<evidence type="ECO:0000313" key="12">
    <source>
        <dbReference type="Proteomes" id="UP000015103"/>
    </source>
</evidence>
<organism evidence="11 12">
    <name type="scientific">Rhodnius prolixus</name>
    <name type="common">Triatomid bug</name>
    <dbReference type="NCBI Taxonomy" id="13249"/>
    <lineage>
        <taxon>Eukaryota</taxon>
        <taxon>Metazoa</taxon>
        <taxon>Ecdysozoa</taxon>
        <taxon>Arthropoda</taxon>
        <taxon>Hexapoda</taxon>
        <taxon>Insecta</taxon>
        <taxon>Pterygota</taxon>
        <taxon>Neoptera</taxon>
        <taxon>Paraneoptera</taxon>
        <taxon>Hemiptera</taxon>
        <taxon>Heteroptera</taxon>
        <taxon>Panheteroptera</taxon>
        <taxon>Cimicomorpha</taxon>
        <taxon>Reduviidae</taxon>
        <taxon>Triatominae</taxon>
        <taxon>Rhodnius</taxon>
    </lineage>
</organism>
<dbReference type="EnsemblMetazoa" id="RPRC014827-RA">
    <property type="protein sequence ID" value="RPRC014827-PA"/>
    <property type="gene ID" value="RPRC014827"/>
</dbReference>
<dbReference type="EMBL" id="ACPB03017710">
    <property type="status" value="NOT_ANNOTATED_CDS"/>
    <property type="molecule type" value="Genomic_DNA"/>
</dbReference>
<dbReference type="PIRSF" id="PIRSF037956">
    <property type="entry name" value="UCP037956_ZnF_Ran"/>
    <property type="match status" value="1"/>
</dbReference>
<dbReference type="HOGENOM" id="CLU_061048_1_0_1"/>
<dbReference type="PROSITE" id="PS01358">
    <property type="entry name" value="ZF_RANBP2_1"/>
    <property type="match status" value="2"/>
</dbReference>